<dbReference type="NCBIfam" id="TIGR00552">
    <property type="entry name" value="nadE"/>
    <property type="match status" value="1"/>
</dbReference>
<comment type="similarity">
    <text evidence="6">Belongs to the NAD synthetase family.</text>
</comment>
<keyword evidence="11" id="KW-1185">Reference proteome</keyword>
<name>A0AAW4PXQ7_9EURY</name>
<dbReference type="InterPro" id="IPR022310">
    <property type="entry name" value="NAD/GMP_synthase"/>
</dbReference>
<dbReference type="Pfam" id="PF02540">
    <property type="entry name" value="NAD_synthase"/>
    <property type="match status" value="1"/>
</dbReference>
<dbReference type="GO" id="GO:0005737">
    <property type="term" value="C:cytoplasm"/>
    <property type="evidence" value="ECO:0007669"/>
    <property type="project" value="InterPro"/>
</dbReference>
<accession>A0AAW4PXQ7</accession>
<dbReference type="EC" id="6.3.1.5" evidence="7"/>
<keyword evidence="2 6" id="KW-0436">Ligase</keyword>
<feature type="compositionally biased region" description="Basic and acidic residues" evidence="8">
    <location>
        <begin position="282"/>
        <end position="293"/>
    </location>
</feature>
<dbReference type="GO" id="GO:0003952">
    <property type="term" value="F:NAD+ synthase (glutamine-hydrolyzing) activity"/>
    <property type="evidence" value="ECO:0007669"/>
    <property type="project" value="InterPro"/>
</dbReference>
<dbReference type="GO" id="GO:0004359">
    <property type="term" value="F:glutaminase activity"/>
    <property type="evidence" value="ECO:0007669"/>
    <property type="project" value="InterPro"/>
</dbReference>
<dbReference type="NCBIfam" id="NF010587">
    <property type="entry name" value="PRK13980.1"/>
    <property type="match status" value="1"/>
</dbReference>
<reference evidence="10 11" key="1">
    <citation type="submission" date="2021-06" db="EMBL/GenBank/DDBJ databases">
        <title>Halomicroarcula sp. a new haloarchaeum isolated from saline soil.</title>
        <authorList>
            <person name="Duran-Viseras A."/>
            <person name="Sanchez-Porro C."/>
            <person name="Ventosa A."/>
        </authorList>
    </citation>
    <scope>NUCLEOTIDE SEQUENCE [LARGE SCALE GENOMIC DNA]</scope>
    <source>
        <strain evidence="10 11">F13</strain>
    </source>
</reference>
<gene>
    <name evidence="10" type="ORF">EGH21_20215</name>
</gene>
<dbReference type="Proteomes" id="UP001430377">
    <property type="component" value="Unassembled WGS sequence"/>
</dbReference>
<dbReference type="EMBL" id="RKLR01000013">
    <property type="protein sequence ID" value="MBX0325355.1"/>
    <property type="molecule type" value="Genomic_DNA"/>
</dbReference>
<dbReference type="SUPFAM" id="SSF52402">
    <property type="entry name" value="Adenine nucleotide alpha hydrolases-like"/>
    <property type="match status" value="1"/>
</dbReference>
<feature type="domain" description="NAD/GMP synthase" evidence="9">
    <location>
        <begin position="25"/>
        <end position="275"/>
    </location>
</feature>
<dbReference type="InterPro" id="IPR014729">
    <property type="entry name" value="Rossmann-like_a/b/a_fold"/>
</dbReference>
<feature type="region of interest" description="Disordered" evidence="8">
    <location>
        <begin position="267"/>
        <end position="293"/>
    </location>
</feature>
<organism evidence="10 11">
    <name type="scientific">Haloarcula rubra</name>
    <dbReference type="NCBI Taxonomy" id="2487747"/>
    <lineage>
        <taxon>Archaea</taxon>
        <taxon>Methanobacteriati</taxon>
        <taxon>Methanobacteriota</taxon>
        <taxon>Stenosarchaea group</taxon>
        <taxon>Halobacteria</taxon>
        <taxon>Halobacteriales</taxon>
        <taxon>Haloarculaceae</taxon>
        <taxon>Haloarcula</taxon>
    </lineage>
</organism>
<sequence>MTNQMQSPDSFVQSPSDDVAEVESAVVSFLRERVRAADADGVVVAMSGGLDSTVTATLAAEALGPKRVLGLAMPCHKTDATAAMEAETVADQLGIAFQRVHLRPLLHQFDHDVVPSLDPGETDGSVPTDDRALGNAVARFRMTCAYYAANRTNRLVVGTANRSELLLGYVTKFGDGGADLFPLGDLYKTEVRALGRHLGLPDAIVERTPTAGFRAGQTDADDLGATYDVVDSVLWRVVEQGDPVDSVADSLGVETATASRLVSMCSETAHKRAMPPTPGLGERPRRPTDSDPA</sequence>
<evidence type="ECO:0000256" key="7">
    <source>
        <dbReference type="RuleBase" id="RU003812"/>
    </source>
</evidence>
<dbReference type="PANTHER" id="PTHR23090">
    <property type="entry name" value="NH 3 /GLUTAMINE-DEPENDENT NAD + SYNTHETASE"/>
    <property type="match status" value="1"/>
</dbReference>
<evidence type="ECO:0000256" key="8">
    <source>
        <dbReference type="SAM" id="MobiDB-lite"/>
    </source>
</evidence>
<evidence type="ECO:0000259" key="9">
    <source>
        <dbReference type="Pfam" id="PF02540"/>
    </source>
</evidence>
<evidence type="ECO:0000256" key="3">
    <source>
        <dbReference type="ARBA" id="ARBA00022741"/>
    </source>
</evidence>
<evidence type="ECO:0000256" key="5">
    <source>
        <dbReference type="ARBA" id="ARBA00023027"/>
    </source>
</evidence>
<evidence type="ECO:0000256" key="4">
    <source>
        <dbReference type="ARBA" id="ARBA00022840"/>
    </source>
</evidence>
<keyword evidence="5 6" id="KW-0520">NAD</keyword>
<dbReference type="PANTHER" id="PTHR23090:SF9">
    <property type="entry name" value="GLUTAMINE-DEPENDENT NAD(+) SYNTHETASE"/>
    <property type="match status" value="1"/>
</dbReference>
<dbReference type="GO" id="GO:0009435">
    <property type="term" value="P:NAD+ biosynthetic process"/>
    <property type="evidence" value="ECO:0007669"/>
    <property type="project" value="InterPro"/>
</dbReference>
<comment type="caution">
    <text evidence="10">The sequence shown here is derived from an EMBL/GenBank/DDBJ whole genome shotgun (WGS) entry which is preliminary data.</text>
</comment>
<dbReference type="InterPro" id="IPR003694">
    <property type="entry name" value="NAD_synthase"/>
</dbReference>
<evidence type="ECO:0000256" key="2">
    <source>
        <dbReference type="ARBA" id="ARBA00022598"/>
    </source>
</evidence>
<evidence type="ECO:0000256" key="6">
    <source>
        <dbReference type="RuleBase" id="RU003811"/>
    </source>
</evidence>
<evidence type="ECO:0000256" key="1">
    <source>
        <dbReference type="ARBA" id="ARBA00004790"/>
    </source>
</evidence>
<proteinExistence type="inferred from homology"/>
<evidence type="ECO:0000313" key="11">
    <source>
        <dbReference type="Proteomes" id="UP001430377"/>
    </source>
</evidence>
<dbReference type="Gene3D" id="3.40.50.620">
    <property type="entry name" value="HUPs"/>
    <property type="match status" value="1"/>
</dbReference>
<dbReference type="AlphaFoldDB" id="A0AAW4PXQ7"/>
<keyword evidence="4 6" id="KW-0067">ATP-binding</keyword>
<comment type="pathway">
    <text evidence="1">Cofactor biosynthesis; NAD(+) biosynthesis.</text>
</comment>
<keyword evidence="3 6" id="KW-0547">Nucleotide-binding</keyword>
<comment type="catalytic activity">
    <reaction evidence="7">
        <text>deamido-NAD(+) + NH4(+) + ATP = AMP + diphosphate + NAD(+) + H(+)</text>
        <dbReference type="Rhea" id="RHEA:21188"/>
        <dbReference type="ChEBI" id="CHEBI:15378"/>
        <dbReference type="ChEBI" id="CHEBI:28938"/>
        <dbReference type="ChEBI" id="CHEBI:30616"/>
        <dbReference type="ChEBI" id="CHEBI:33019"/>
        <dbReference type="ChEBI" id="CHEBI:57540"/>
        <dbReference type="ChEBI" id="CHEBI:58437"/>
        <dbReference type="ChEBI" id="CHEBI:456215"/>
        <dbReference type="EC" id="6.3.1.5"/>
    </reaction>
</comment>
<dbReference type="GO" id="GO:0008795">
    <property type="term" value="F:NAD+ synthase activity"/>
    <property type="evidence" value="ECO:0007669"/>
    <property type="project" value="UniProtKB-EC"/>
</dbReference>
<protein>
    <recommendedName>
        <fullName evidence="7">NH(3)-dependent NAD(+) synthetase</fullName>
        <ecNumber evidence="7">6.3.1.5</ecNumber>
    </recommendedName>
</protein>
<dbReference type="CDD" id="cd00553">
    <property type="entry name" value="NAD_synthase"/>
    <property type="match status" value="1"/>
</dbReference>
<dbReference type="GO" id="GO:0005524">
    <property type="term" value="F:ATP binding"/>
    <property type="evidence" value="ECO:0007669"/>
    <property type="project" value="UniProtKB-KW"/>
</dbReference>
<evidence type="ECO:0000313" key="10">
    <source>
        <dbReference type="EMBL" id="MBX0325355.1"/>
    </source>
</evidence>